<dbReference type="Proteomes" id="UP001168620">
    <property type="component" value="Unassembled WGS sequence"/>
</dbReference>
<accession>A0ABT8FFH8</accession>
<comment type="caution">
    <text evidence="3">The sequence shown here is derived from an EMBL/GenBank/DDBJ whole genome shotgun (WGS) entry which is preliminary data.</text>
</comment>
<feature type="compositionally biased region" description="Low complexity" evidence="1">
    <location>
        <begin position="85"/>
        <end position="105"/>
    </location>
</feature>
<evidence type="ECO:0000256" key="2">
    <source>
        <dbReference type="SAM" id="Phobius"/>
    </source>
</evidence>
<evidence type="ECO:0000256" key="1">
    <source>
        <dbReference type="SAM" id="MobiDB-lite"/>
    </source>
</evidence>
<sequence>MPSDQPTDKLRDERPDRPVLTGLIALVGVGLVVGLVLGGVALGAVSVLGLGGGDGGSGGTANQQSFYLPEPEPTDEPSGPLITLAPEPGSDGSGSAEPSESATTEAPEEEISLSAGQTSVSPMQQIDLTGVYPGGEGAILQVQRFADGQWVDFPVTASVSNETFSTYIQTGQLGENRFRMVDTSTGLESNEVTVTIG</sequence>
<organism evidence="3 4">
    <name type="scientific">Nocardioides oceani</name>
    <dbReference type="NCBI Taxonomy" id="3058369"/>
    <lineage>
        <taxon>Bacteria</taxon>
        <taxon>Bacillati</taxon>
        <taxon>Actinomycetota</taxon>
        <taxon>Actinomycetes</taxon>
        <taxon>Propionibacteriales</taxon>
        <taxon>Nocardioidaceae</taxon>
        <taxon>Nocardioides</taxon>
    </lineage>
</organism>
<keyword evidence="2" id="KW-0812">Transmembrane</keyword>
<evidence type="ECO:0000313" key="4">
    <source>
        <dbReference type="Proteomes" id="UP001168620"/>
    </source>
</evidence>
<gene>
    <name evidence="3" type="ORF">QWY28_10865</name>
</gene>
<keyword evidence="4" id="KW-1185">Reference proteome</keyword>
<proteinExistence type="predicted"/>
<reference evidence="3" key="1">
    <citation type="submission" date="2023-06" db="EMBL/GenBank/DDBJ databases">
        <title>Draft genome sequence of Nocardioides sp. SOB77.</title>
        <authorList>
            <person name="Zhang G."/>
        </authorList>
    </citation>
    <scope>NUCLEOTIDE SEQUENCE</scope>
    <source>
        <strain evidence="3">SOB77</strain>
    </source>
</reference>
<dbReference type="EMBL" id="JAUHJQ010000003">
    <property type="protein sequence ID" value="MDN4173446.1"/>
    <property type="molecule type" value="Genomic_DNA"/>
</dbReference>
<feature type="transmembrane region" description="Helical" evidence="2">
    <location>
        <begin position="20"/>
        <end position="48"/>
    </location>
</feature>
<feature type="region of interest" description="Disordered" evidence="1">
    <location>
        <begin position="55"/>
        <end position="119"/>
    </location>
</feature>
<evidence type="ECO:0000313" key="3">
    <source>
        <dbReference type="EMBL" id="MDN4173446.1"/>
    </source>
</evidence>
<keyword evidence="2" id="KW-0472">Membrane</keyword>
<name>A0ABT8FFH8_9ACTN</name>
<keyword evidence="2" id="KW-1133">Transmembrane helix</keyword>
<dbReference type="RefSeq" id="WP_300952554.1">
    <property type="nucleotide sequence ID" value="NZ_JAUHJQ010000003.1"/>
</dbReference>
<protein>
    <submittedName>
        <fullName evidence="3">Uncharacterized protein</fullName>
    </submittedName>
</protein>